<evidence type="ECO:0008006" key="3">
    <source>
        <dbReference type="Google" id="ProtNLM"/>
    </source>
</evidence>
<gene>
    <name evidence="1" type="ORF">CVT26_004790</name>
</gene>
<accession>A0A409XZM2</accession>
<name>A0A409XZM2_9AGAR</name>
<comment type="caution">
    <text evidence="1">The sequence shown here is derived from an EMBL/GenBank/DDBJ whole genome shotgun (WGS) entry which is preliminary data.</text>
</comment>
<dbReference type="EMBL" id="NHYE01001393">
    <property type="protein sequence ID" value="PPQ96155.1"/>
    <property type="molecule type" value="Genomic_DNA"/>
</dbReference>
<dbReference type="AlphaFoldDB" id="A0A409XZM2"/>
<keyword evidence="2" id="KW-1185">Reference proteome</keyword>
<evidence type="ECO:0000313" key="2">
    <source>
        <dbReference type="Proteomes" id="UP000284706"/>
    </source>
</evidence>
<protein>
    <recommendedName>
        <fullName evidence="3">Tudor domain-containing protein</fullName>
    </recommendedName>
</protein>
<evidence type="ECO:0000313" key="1">
    <source>
        <dbReference type="EMBL" id="PPQ96155.1"/>
    </source>
</evidence>
<dbReference type="InParanoid" id="A0A409XZM2"/>
<proteinExistence type="predicted"/>
<reference evidence="1 2" key="1">
    <citation type="journal article" date="2018" name="Evol. Lett.">
        <title>Horizontal gene cluster transfer increased hallucinogenic mushroom diversity.</title>
        <authorList>
            <person name="Reynolds H.T."/>
            <person name="Vijayakumar V."/>
            <person name="Gluck-Thaler E."/>
            <person name="Korotkin H.B."/>
            <person name="Matheny P.B."/>
            <person name="Slot J.C."/>
        </authorList>
    </citation>
    <scope>NUCLEOTIDE SEQUENCE [LARGE SCALE GENOMIC DNA]</scope>
    <source>
        <strain evidence="1 2">SRW20</strain>
    </source>
</reference>
<organism evidence="1 2">
    <name type="scientific">Gymnopilus dilepis</name>
    <dbReference type="NCBI Taxonomy" id="231916"/>
    <lineage>
        <taxon>Eukaryota</taxon>
        <taxon>Fungi</taxon>
        <taxon>Dikarya</taxon>
        <taxon>Basidiomycota</taxon>
        <taxon>Agaricomycotina</taxon>
        <taxon>Agaricomycetes</taxon>
        <taxon>Agaricomycetidae</taxon>
        <taxon>Agaricales</taxon>
        <taxon>Agaricineae</taxon>
        <taxon>Hymenogastraceae</taxon>
        <taxon>Gymnopilus</taxon>
    </lineage>
</organism>
<sequence>MHQISALDDDHIYWGSVEVIDPNHAYYNMDGYIDKRTAITKHQGQYLYQVQFGGGRVAQLYHSQLKPTVAYQEAKAVKNPYKK</sequence>
<dbReference type="Proteomes" id="UP000284706">
    <property type="component" value="Unassembled WGS sequence"/>
</dbReference>